<keyword evidence="6" id="KW-1185">Reference proteome</keyword>
<gene>
    <name evidence="5" type="ORF">ACFQ2X_13375</name>
</gene>
<dbReference type="InterPro" id="IPR008979">
    <property type="entry name" value="Galactose-bd-like_sf"/>
</dbReference>
<dbReference type="SUPFAM" id="SSF49899">
    <property type="entry name" value="Concanavalin A-like lectins/glucanases"/>
    <property type="match status" value="1"/>
</dbReference>
<comment type="caution">
    <text evidence="5">The sequence shown here is derived from an EMBL/GenBank/DDBJ whole genome shotgun (WGS) entry which is preliminary data.</text>
</comment>
<comment type="similarity">
    <text evidence="1">Belongs to the glycosyl hydrolase 16 family.</text>
</comment>
<dbReference type="RefSeq" id="WP_230436006.1">
    <property type="nucleotide sequence ID" value="NZ_CP087715.1"/>
</dbReference>
<feature type="domain" description="GH16" evidence="4">
    <location>
        <begin position="33"/>
        <end position="328"/>
    </location>
</feature>
<evidence type="ECO:0000256" key="2">
    <source>
        <dbReference type="SAM" id="MobiDB-lite"/>
    </source>
</evidence>
<dbReference type="InterPro" id="IPR050546">
    <property type="entry name" value="Glycosyl_Hydrlase_16"/>
</dbReference>
<dbReference type="CDD" id="cd08023">
    <property type="entry name" value="GH16_laminarinase_like"/>
    <property type="match status" value="1"/>
</dbReference>
<dbReference type="InterPro" id="IPR013320">
    <property type="entry name" value="ConA-like_dom_sf"/>
</dbReference>
<reference evidence="6" key="1">
    <citation type="journal article" date="2019" name="Int. J. Syst. Evol. Microbiol.">
        <title>The Global Catalogue of Microorganisms (GCM) 10K type strain sequencing project: providing services to taxonomists for standard genome sequencing and annotation.</title>
        <authorList>
            <consortium name="The Broad Institute Genomics Platform"/>
            <consortium name="The Broad Institute Genome Sequencing Center for Infectious Disease"/>
            <person name="Wu L."/>
            <person name="Ma J."/>
        </authorList>
    </citation>
    <scope>NUCLEOTIDE SEQUENCE [LARGE SCALE GENOMIC DNA]</scope>
    <source>
        <strain evidence="6">CCUG 54356</strain>
    </source>
</reference>
<dbReference type="PROSITE" id="PS51257">
    <property type="entry name" value="PROKAR_LIPOPROTEIN"/>
    <property type="match status" value="1"/>
</dbReference>
<feature type="signal peptide" evidence="3">
    <location>
        <begin position="1"/>
        <end position="19"/>
    </location>
</feature>
<accession>A0ABW3UDM7</accession>
<sequence length="515" mass="56875">MSRFLFRTTTLALAIAATACGGGGGSNNNNNDDDIGVVEPPVDERPERCLEDPMNSGYCLVWADEFSGDAIDSEKWSHEKNCTGGGNNEAQCYNDSADNSWVADDMLHIKAVREDATGPGMVDDDPNYDPEDTSGSGTYTSARLRTKNLGDWKYGRFEMRAKLPFGQGSWPAFWMLPTEWNYGGWPLSGEIDILEAVNLKVGGEDHIHGTLHYGDNWPGNVYSGEAYRIPGDLNPADDFHTYAVEWEEGEIRWYVDGDHYAIQKADGWYTTAALDNPNAPFDQTFHLILNLAVGGDWPSNVNDTGIDESAFPQEFIIDYVRVYQCTEDFETGKGCASTDGDFVYNEGTQPPQAPEGDEIAIFDGEVNAPYQWYSWSSFGSVDFEVVDAGGDYGDVGQITYNTDEGIGFFQSEATYDLSDYTYIEFDLRVLEEPADAGSAGLTFRADCIFNNGCTSGDYPLDMPALDQWTHFQIPLMELVNQGLNAESVDTPFVISPTWGNQMGAVLQVDNVRVVK</sequence>
<name>A0ABW3UDM7_9GAMM</name>
<dbReference type="Proteomes" id="UP001597264">
    <property type="component" value="Unassembled WGS sequence"/>
</dbReference>
<evidence type="ECO:0000259" key="4">
    <source>
        <dbReference type="PROSITE" id="PS51762"/>
    </source>
</evidence>
<feature type="compositionally biased region" description="Acidic residues" evidence="2">
    <location>
        <begin position="122"/>
        <end position="132"/>
    </location>
</feature>
<dbReference type="Gene3D" id="2.60.120.430">
    <property type="entry name" value="Galactose-binding lectin"/>
    <property type="match status" value="1"/>
</dbReference>
<dbReference type="Pfam" id="PF00722">
    <property type="entry name" value="Glyco_hydro_16"/>
    <property type="match status" value="1"/>
</dbReference>
<evidence type="ECO:0000256" key="1">
    <source>
        <dbReference type="ARBA" id="ARBA00006865"/>
    </source>
</evidence>
<dbReference type="InterPro" id="IPR000757">
    <property type="entry name" value="Beta-glucanase-like"/>
</dbReference>
<evidence type="ECO:0000256" key="3">
    <source>
        <dbReference type="SAM" id="SignalP"/>
    </source>
</evidence>
<keyword evidence="3" id="KW-0732">Signal</keyword>
<dbReference type="PANTHER" id="PTHR10963">
    <property type="entry name" value="GLYCOSYL HYDROLASE-RELATED"/>
    <property type="match status" value="1"/>
</dbReference>
<evidence type="ECO:0000313" key="6">
    <source>
        <dbReference type="Proteomes" id="UP001597264"/>
    </source>
</evidence>
<dbReference type="PANTHER" id="PTHR10963:SF55">
    <property type="entry name" value="GLYCOSIDE HYDROLASE FAMILY 16 PROTEIN"/>
    <property type="match status" value="1"/>
</dbReference>
<dbReference type="Gene3D" id="2.60.120.200">
    <property type="match status" value="1"/>
</dbReference>
<proteinExistence type="inferred from homology"/>
<dbReference type="EMBL" id="JBHTLR010000017">
    <property type="protein sequence ID" value="MFD1217600.1"/>
    <property type="molecule type" value="Genomic_DNA"/>
</dbReference>
<protein>
    <submittedName>
        <fullName evidence="5">Family 16 glycosylhydrolase</fullName>
    </submittedName>
</protein>
<dbReference type="PROSITE" id="PS51762">
    <property type="entry name" value="GH16_2"/>
    <property type="match status" value="1"/>
</dbReference>
<dbReference type="SUPFAM" id="SSF49785">
    <property type="entry name" value="Galactose-binding domain-like"/>
    <property type="match status" value="1"/>
</dbReference>
<feature type="region of interest" description="Disordered" evidence="2">
    <location>
        <begin position="116"/>
        <end position="140"/>
    </location>
</feature>
<evidence type="ECO:0000313" key="5">
    <source>
        <dbReference type="EMBL" id="MFD1217600.1"/>
    </source>
</evidence>
<organism evidence="5 6">
    <name type="scientific">Microbulbifer celer</name>
    <dbReference type="NCBI Taxonomy" id="435905"/>
    <lineage>
        <taxon>Bacteria</taxon>
        <taxon>Pseudomonadati</taxon>
        <taxon>Pseudomonadota</taxon>
        <taxon>Gammaproteobacteria</taxon>
        <taxon>Cellvibrionales</taxon>
        <taxon>Microbulbiferaceae</taxon>
        <taxon>Microbulbifer</taxon>
    </lineage>
</organism>
<feature type="chain" id="PRO_5046047226" evidence="3">
    <location>
        <begin position="20"/>
        <end position="515"/>
    </location>
</feature>